<keyword evidence="4" id="KW-1185">Reference proteome</keyword>
<evidence type="ECO:0000259" key="2">
    <source>
        <dbReference type="Pfam" id="PF14024"/>
    </source>
</evidence>
<protein>
    <recommendedName>
        <fullName evidence="2">DUF4240 domain-containing protein</fullName>
    </recommendedName>
</protein>
<evidence type="ECO:0000256" key="1">
    <source>
        <dbReference type="SAM" id="MobiDB-lite"/>
    </source>
</evidence>
<feature type="domain" description="DUF4240" evidence="2">
    <location>
        <begin position="14"/>
        <end position="141"/>
    </location>
</feature>
<feature type="compositionally biased region" description="Pro residues" evidence="1">
    <location>
        <begin position="150"/>
        <end position="162"/>
    </location>
</feature>
<dbReference type="Pfam" id="PF14024">
    <property type="entry name" value="DUF4240"/>
    <property type="match status" value="1"/>
</dbReference>
<feature type="region of interest" description="Disordered" evidence="1">
    <location>
        <begin position="144"/>
        <end position="168"/>
    </location>
</feature>
<dbReference type="InterPro" id="IPR025334">
    <property type="entry name" value="DUF4240"/>
</dbReference>
<organism evidence="3 4">
    <name type="scientific">Streptomyces smaragdinus</name>
    <dbReference type="NCBI Taxonomy" id="2585196"/>
    <lineage>
        <taxon>Bacteria</taxon>
        <taxon>Bacillati</taxon>
        <taxon>Actinomycetota</taxon>
        <taxon>Actinomycetes</taxon>
        <taxon>Kitasatosporales</taxon>
        <taxon>Streptomycetaceae</taxon>
        <taxon>Streptomyces</taxon>
    </lineage>
</organism>
<dbReference type="EMBL" id="WEGJ01000003">
    <property type="protein sequence ID" value="MQY11123.1"/>
    <property type="molecule type" value="Genomic_DNA"/>
</dbReference>
<comment type="caution">
    <text evidence="3">The sequence shown here is derived from an EMBL/GenBank/DDBJ whole genome shotgun (WGS) entry which is preliminary data.</text>
</comment>
<reference evidence="3 4" key="1">
    <citation type="submission" date="2019-10" db="EMBL/GenBank/DDBJ databases">
        <title>Streptomyces smaragdinus sp. nov. and Streptomyces fabii sp. nov., isolated from the gut of fungus growing-termite Macrotermes natalensis.</title>
        <authorList>
            <person name="Schwitalla J."/>
            <person name="Benndorf R."/>
            <person name="Martin K."/>
            <person name="De Beer W."/>
            <person name="Kaster A.-K."/>
            <person name="Vollmers J."/>
            <person name="Poulsen M."/>
            <person name="Beemelmanns C."/>
        </authorList>
    </citation>
    <scope>NUCLEOTIDE SEQUENCE [LARGE SCALE GENOMIC DNA]</scope>
    <source>
        <strain evidence="3 4">RB5</strain>
    </source>
</reference>
<gene>
    <name evidence="3" type="ORF">SRB5_12370</name>
</gene>
<dbReference type="Proteomes" id="UP000466345">
    <property type="component" value="Unassembled WGS sequence"/>
</dbReference>
<sequence>MRPGPPGRILDRVMDETEFWELIDRTRELTGGDPEEHADALVDALKQLDPDAVLDFARHFESRMNRSYRWDVWGAAWVLMDGASDDAFEYFRCWLIGRGRDVFEGALHEPDDLADLLDDFDEETDGEAEALGYVSDEAYEQLTGLEAPPLDLPPPPPEPAGPPLDFESERVLADRFPRLWERYREE</sequence>
<name>A0A7K0CCP6_9ACTN</name>
<evidence type="ECO:0000313" key="4">
    <source>
        <dbReference type="Proteomes" id="UP000466345"/>
    </source>
</evidence>
<proteinExistence type="predicted"/>
<dbReference type="AlphaFoldDB" id="A0A7K0CCP6"/>
<accession>A0A7K0CCP6</accession>
<evidence type="ECO:0000313" key="3">
    <source>
        <dbReference type="EMBL" id="MQY11123.1"/>
    </source>
</evidence>